<keyword evidence="8" id="KW-0472">Membrane</keyword>
<keyword evidence="5 9" id="KW-0732">Signal</keyword>
<dbReference type="GO" id="GO:0005615">
    <property type="term" value="C:extracellular space"/>
    <property type="evidence" value="ECO:0007669"/>
    <property type="project" value="TreeGrafter"/>
</dbReference>
<keyword evidence="4" id="KW-0812">Transmembrane</keyword>
<keyword evidence="3" id="KW-0433">Leucine-rich repeat</keyword>
<dbReference type="GO" id="GO:0005886">
    <property type="term" value="C:plasma membrane"/>
    <property type="evidence" value="ECO:0007669"/>
    <property type="project" value="UniProtKB-SubCell"/>
</dbReference>
<feature type="chain" id="PRO_5042077830" evidence="9">
    <location>
        <begin position="26"/>
        <end position="593"/>
    </location>
</feature>
<evidence type="ECO:0000256" key="4">
    <source>
        <dbReference type="ARBA" id="ARBA00022692"/>
    </source>
</evidence>
<reference evidence="11" key="2">
    <citation type="submission" date="2023-04" db="EMBL/GenBank/DDBJ databases">
        <authorList>
            <person name="Bu L."/>
            <person name="Lu L."/>
            <person name="Laidemitt M.R."/>
            <person name="Zhang S.M."/>
            <person name="Mutuku M."/>
            <person name="Mkoji G."/>
            <person name="Steinauer M."/>
            <person name="Loker E.S."/>
        </authorList>
    </citation>
    <scope>NUCLEOTIDE SEQUENCE</scope>
    <source>
        <strain evidence="11">KasaAsao</strain>
        <tissue evidence="11">Whole Snail</tissue>
    </source>
</reference>
<evidence type="ECO:0000256" key="5">
    <source>
        <dbReference type="ARBA" id="ARBA00022729"/>
    </source>
</evidence>
<evidence type="ECO:0000256" key="8">
    <source>
        <dbReference type="ARBA" id="ARBA00023136"/>
    </source>
</evidence>
<dbReference type="SUPFAM" id="SSF49265">
    <property type="entry name" value="Fibronectin type III"/>
    <property type="match status" value="1"/>
</dbReference>
<proteinExistence type="predicted"/>
<gene>
    <name evidence="11" type="ORF">Bpfe_013055</name>
</gene>
<evidence type="ECO:0000313" key="12">
    <source>
        <dbReference type="Proteomes" id="UP001233172"/>
    </source>
</evidence>
<name>A0AAD8BMS7_BIOPF</name>
<comment type="caution">
    <text evidence="11">The sequence shown here is derived from an EMBL/GenBank/DDBJ whole genome shotgun (WGS) entry which is preliminary data.</text>
</comment>
<dbReference type="PROSITE" id="PS50853">
    <property type="entry name" value="FN3"/>
    <property type="match status" value="1"/>
</dbReference>
<dbReference type="Proteomes" id="UP001233172">
    <property type="component" value="Unassembled WGS sequence"/>
</dbReference>
<dbReference type="SMART" id="SM00364">
    <property type="entry name" value="LRR_BAC"/>
    <property type="match status" value="5"/>
</dbReference>
<evidence type="ECO:0000256" key="6">
    <source>
        <dbReference type="ARBA" id="ARBA00022737"/>
    </source>
</evidence>
<dbReference type="FunFam" id="3.80.10.10:FF:001438">
    <property type="entry name" value="Uncharacterized protein"/>
    <property type="match status" value="1"/>
</dbReference>
<protein>
    <submittedName>
        <fullName evidence="11">Insulin-like growth factor-binding protein complex acid labile subunit</fullName>
    </submittedName>
</protein>
<evidence type="ECO:0000256" key="7">
    <source>
        <dbReference type="ARBA" id="ARBA00022989"/>
    </source>
</evidence>
<dbReference type="InterPro" id="IPR003591">
    <property type="entry name" value="Leu-rich_rpt_typical-subtyp"/>
</dbReference>
<dbReference type="PANTHER" id="PTHR45712:SF22">
    <property type="entry name" value="INSULIN-LIKE GROWTH FACTOR-BINDING PROTEIN COMPLEX ACID LABILE SUBUNIT"/>
    <property type="match status" value="1"/>
</dbReference>
<dbReference type="AlphaFoldDB" id="A0AAD8BMS7"/>
<keyword evidence="6" id="KW-0677">Repeat</keyword>
<feature type="signal peptide" evidence="9">
    <location>
        <begin position="1"/>
        <end position="25"/>
    </location>
</feature>
<accession>A0AAD8BMS7</accession>
<dbReference type="InterPro" id="IPR001611">
    <property type="entry name" value="Leu-rich_rpt"/>
</dbReference>
<dbReference type="CDD" id="cd00063">
    <property type="entry name" value="FN3"/>
    <property type="match status" value="1"/>
</dbReference>
<dbReference type="SMART" id="SM00369">
    <property type="entry name" value="LRR_TYP"/>
    <property type="match status" value="14"/>
</dbReference>
<evidence type="ECO:0000256" key="3">
    <source>
        <dbReference type="ARBA" id="ARBA00022614"/>
    </source>
</evidence>
<evidence type="ECO:0000313" key="11">
    <source>
        <dbReference type="EMBL" id="KAK0057537.1"/>
    </source>
</evidence>
<organism evidence="11 12">
    <name type="scientific">Biomphalaria pfeifferi</name>
    <name type="common">Bloodfluke planorb</name>
    <name type="synonym">Freshwater snail</name>
    <dbReference type="NCBI Taxonomy" id="112525"/>
    <lineage>
        <taxon>Eukaryota</taxon>
        <taxon>Metazoa</taxon>
        <taxon>Spiralia</taxon>
        <taxon>Lophotrochozoa</taxon>
        <taxon>Mollusca</taxon>
        <taxon>Gastropoda</taxon>
        <taxon>Heterobranchia</taxon>
        <taxon>Euthyneura</taxon>
        <taxon>Panpulmonata</taxon>
        <taxon>Hygrophila</taxon>
        <taxon>Lymnaeoidea</taxon>
        <taxon>Planorbidae</taxon>
        <taxon>Biomphalaria</taxon>
    </lineage>
</organism>
<dbReference type="InterPro" id="IPR036116">
    <property type="entry name" value="FN3_sf"/>
</dbReference>
<dbReference type="PANTHER" id="PTHR45712">
    <property type="entry name" value="AGAP008170-PA"/>
    <property type="match status" value="1"/>
</dbReference>
<evidence type="ECO:0000256" key="9">
    <source>
        <dbReference type="SAM" id="SignalP"/>
    </source>
</evidence>
<sequence>KQWKMNLVCTVPSILCILLVHMASTLPVSKCPSVCQCSSEYYVYCQSSDIGDDQLAGVIRAVPSTAVLLDLSFNRITRLDREAFRTLPQLKILNLDSNHIKELVEGVFTGLGKLEELNLRGNKVSTLSNTSFYGLTSLKELHLFGNDITSLPPSVFQNLSSLEKLHLQRNAIIELLPWSFIGLGRLQRLNLSRNLLKSISRNTFSGLISLKRLSLSGNSISEISSVDAFKSLANLEELLLQDNEIDNVLFMFGNDFYSSLNMVSLSGNKITSIPSHVFPNILNLKRIDLSFNSIRHIGGQSFRNLYLETLHLHDNNLTEVSREMFDGARRISELDLSRNRIDDVSTGAFDSFRETLLSLDLHSNQLTLVHPGMFRGMRRLRLCNMAANVISGIEQDSFKDLEKLEELNLSGNKFTTLSADSISGPVGLRKLYLVCNPMRKLVGFVFDDVADKIFIETNSTMLQSTSDSVTVTWPYMEGSQLYWTLSVTCITMGSSCWVPAYDAILRPYVTQVTIRDLAPNADYFVCVRPVFLSTEVNVSQCVHVRTQQPPPSNLHQTTAPYDGARNSAHPFTTSLFHTIFTLLLLTAPLRCLK</sequence>
<keyword evidence="2" id="KW-1003">Cell membrane</keyword>
<dbReference type="SUPFAM" id="SSF52058">
    <property type="entry name" value="L domain-like"/>
    <property type="match status" value="2"/>
</dbReference>
<dbReference type="InterPro" id="IPR032675">
    <property type="entry name" value="LRR_dom_sf"/>
</dbReference>
<evidence type="ECO:0000259" key="10">
    <source>
        <dbReference type="PROSITE" id="PS50853"/>
    </source>
</evidence>
<feature type="domain" description="Fibronectin type-III" evidence="10">
    <location>
        <begin position="455"/>
        <end position="549"/>
    </location>
</feature>
<keyword evidence="12" id="KW-1185">Reference proteome</keyword>
<dbReference type="InterPro" id="IPR050333">
    <property type="entry name" value="SLRP"/>
</dbReference>
<reference evidence="11" key="1">
    <citation type="journal article" date="2023" name="PLoS Negl. Trop. Dis.">
        <title>A genome sequence for Biomphalaria pfeifferi, the major vector snail for the human-infecting parasite Schistosoma mansoni.</title>
        <authorList>
            <person name="Bu L."/>
            <person name="Lu L."/>
            <person name="Laidemitt M.R."/>
            <person name="Zhang S.M."/>
            <person name="Mutuku M."/>
            <person name="Mkoji G."/>
            <person name="Steinauer M."/>
            <person name="Loker E.S."/>
        </authorList>
    </citation>
    <scope>NUCLEOTIDE SEQUENCE</scope>
    <source>
        <strain evidence="11">KasaAsao</strain>
    </source>
</reference>
<comment type="subcellular location">
    <subcellularLocation>
        <location evidence="1">Cell membrane</location>
    </subcellularLocation>
</comment>
<evidence type="ECO:0000256" key="2">
    <source>
        <dbReference type="ARBA" id="ARBA00022475"/>
    </source>
</evidence>
<evidence type="ECO:0000256" key="1">
    <source>
        <dbReference type="ARBA" id="ARBA00004236"/>
    </source>
</evidence>
<dbReference type="SMART" id="SM00365">
    <property type="entry name" value="LRR_SD22"/>
    <property type="match status" value="4"/>
</dbReference>
<dbReference type="Gene3D" id="3.80.10.10">
    <property type="entry name" value="Ribonuclease Inhibitor"/>
    <property type="match status" value="4"/>
</dbReference>
<dbReference type="Pfam" id="PF13855">
    <property type="entry name" value="LRR_8"/>
    <property type="match status" value="5"/>
</dbReference>
<keyword evidence="7" id="KW-1133">Transmembrane helix</keyword>
<dbReference type="PROSITE" id="PS51450">
    <property type="entry name" value="LRR"/>
    <property type="match status" value="6"/>
</dbReference>
<feature type="non-terminal residue" evidence="11">
    <location>
        <position position="1"/>
    </location>
</feature>
<dbReference type="InterPro" id="IPR003961">
    <property type="entry name" value="FN3_dom"/>
</dbReference>
<dbReference type="EMBL" id="JASAOG010000054">
    <property type="protein sequence ID" value="KAK0057537.1"/>
    <property type="molecule type" value="Genomic_DNA"/>
</dbReference>